<dbReference type="Pfam" id="PF00515">
    <property type="entry name" value="TPR_1"/>
    <property type="match status" value="1"/>
</dbReference>
<dbReference type="InterPro" id="IPR019734">
    <property type="entry name" value="TPR_rpt"/>
</dbReference>
<evidence type="ECO:0000313" key="6">
    <source>
        <dbReference type="Proteomes" id="UP000268908"/>
    </source>
</evidence>
<dbReference type="Pfam" id="PF13424">
    <property type="entry name" value="TPR_12"/>
    <property type="match status" value="1"/>
</dbReference>
<feature type="repeat" description="TPR" evidence="3">
    <location>
        <begin position="290"/>
        <end position="323"/>
    </location>
</feature>
<evidence type="ECO:0000256" key="3">
    <source>
        <dbReference type="PROSITE-ProRule" id="PRU00339"/>
    </source>
</evidence>
<dbReference type="Gene3D" id="3.40.50.2000">
    <property type="entry name" value="Glycogen Phosphorylase B"/>
    <property type="match status" value="1"/>
</dbReference>
<keyword evidence="6" id="KW-1185">Reference proteome</keyword>
<feature type="repeat" description="TPR" evidence="3">
    <location>
        <begin position="120"/>
        <end position="153"/>
    </location>
</feature>
<dbReference type="AlphaFoldDB" id="A0A497XDD8"/>
<dbReference type="SUPFAM" id="SSF48452">
    <property type="entry name" value="TPR-like"/>
    <property type="match status" value="2"/>
</dbReference>
<feature type="repeat" description="TPR" evidence="3">
    <location>
        <begin position="324"/>
        <end position="357"/>
    </location>
</feature>
<dbReference type="Pfam" id="PF14559">
    <property type="entry name" value="TPR_19"/>
    <property type="match status" value="2"/>
</dbReference>
<evidence type="ECO:0000256" key="2">
    <source>
        <dbReference type="ARBA" id="ARBA00022803"/>
    </source>
</evidence>
<dbReference type="Gene3D" id="1.25.40.10">
    <property type="entry name" value="Tetratricopeptide repeat domain"/>
    <property type="match status" value="4"/>
</dbReference>
<accession>A0A497XDD8</accession>
<gene>
    <name evidence="5" type="ORF">DFR35_1380</name>
</gene>
<dbReference type="PROSITE" id="PS50005">
    <property type="entry name" value="TPR"/>
    <property type="match status" value="5"/>
</dbReference>
<dbReference type="Pfam" id="PF13181">
    <property type="entry name" value="TPR_8"/>
    <property type="match status" value="1"/>
</dbReference>
<protein>
    <submittedName>
        <fullName evidence="5">Tetratricopeptide (TPR) repeat protein</fullName>
    </submittedName>
</protein>
<keyword evidence="2 3" id="KW-0802">TPR repeat</keyword>
<feature type="repeat" description="TPR" evidence="3">
    <location>
        <begin position="256"/>
        <end position="289"/>
    </location>
</feature>
<dbReference type="PANTHER" id="PTHR44943:SF4">
    <property type="entry name" value="TPR REPEAT-CONTAINING PROTEIN MJ0798"/>
    <property type="match status" value="1"/>
</dbReference>
<evidence type="ECO:0000259" key="4">
    <source>
        <dbReference type="SMART" id="SM01043"/>
    </source>
</evidence>
<feature type="domain" description="Bacterial transcriptional activator" evidence="4">
    <location>
        <begin position="233"/>
        <end position="352"/>
    </location>
</feature>
<dbReference type="InterPro" id="IPR005158">
    <property type="entry name" value="BTAD"/>
</dbReference>
<name>A0A497XDD8_9PROT</name>
<sequence>MPDMMQPTANANERTDELNDRLRQAATLHRQGRSDEAARLYADILREVPNHPDALHLLGVVYCQRKEFDSALPYLKAAVDLMPEFADAHIHCAKALRKLGSTPAAVALLDGFLARHPDHTEVLAELGLALRAAGMERRALEIFRRVVALAPNLFTAQLALADMLRIQGAKGEALGHYRAAVALKPADPAALNSLATLLKEQGQHDEAIQLLRRAIEGNNGFAVGHNNLGNVLLDAGKVEAAIAEYRTAIDRQANFPEAWNNLGNALKEVGKLDEAVAAYEESLRLRPEYAEAMSNLGNALLDAGRFREAIELHRRALAAKPDFAEAWNNLANVLIATGRHAEALEAFECAVRHDPASHQARFGRGLTRLMLGDFAGGWEDYEHRWWGSHMSRQIKPPRFAYPQWDGTPPRPGQNILVYHEQGFGDTLQFARYLSMLATKFAVTCVCQDELHRLFLASFGSFARIVPAGGSNAVLKEVFDWHVPVMSLPRAFRTGPESIPGGCPYLTPPADALARWRPRIGPGGLRVGVCWSGNPSLKDNRLRSLAAESLAPWGRLDGIRWFGLVKDAATTRPTLPAWDDPMAEAADFADTAAIIACLDLVITVDTSVAHLAGALGKPVWLLSRHASEWRWQAERTDSPWYPSMTIFRQPALEDWASVIRDVAAALGKIAGTGAGTATALAS</sequence>
<dbReference type="InterPro" id="IPR002201">
    <property type="entry name" value="Glyco_trans_9"/>
</dbReference>
<dbReference type="SUPFAM" id="SSF53756">
    <property type="entry name" value="UDP-Glycosyltransferase/glycogen phosphorylase"/>
    <property type="match status" value="1"/>
</dbReference>
<dbReference type="Pfam" id="PF07721">
    <property type="entry name" value="TPR_4"/>
    <property type="match status" value="1"/>
</dbReference>
<comment type="caution">
    <text evidence="5">The sequence shown here is derived from an EMBL/GenBank/DDBJ whole genome shotgun (WGS) entry which is preliminary data.</text>
</comment>
<dbReference type="InterPro" id="IPR051685">
    <property type="entry name" value="Ycf3/AcsC/BcsC/TPR_MFPF"/>
</dbReference>
<reference evidence="5 6" key="1">
    <citation type="submission" date="2018-10" db="EMBL/GenBank/DDBJ databases">
        <title>Genomic Encyclopedia of Type Strains, Phase IV (KMG-IV): sequencing the most valuable type-strain genomes for metagenomic binning, comparative biology and taxonomic classification.</title>
        <authorList>
            <person name="Goeker M."/>
        </authorList>
    </citation>
    <scope>NUCLEOTIDE SEQUENCE [LARGE SCALE GENOMIC DNA]</scope>
    <source>
        <strain evidence="5 6">DSM 26916</strain>
    </source>
</reference>
<dbReference type="Pfam" id="PF01075">
    <property type="entry name" value="Glyco_transf_9"/>
    <property type="match status" value="1"/>
</dbReference>
<dbReference type="SMART" id="SM01043">
    <property type="entry name" value="BTAD"/>
    <property type="match status" value="1"/>
</dbReference>
<evidence type="ECO:0000256" key="1">
    <source>
        <dbReference type="ARBA" id="ARBA00022737"/>
    </source>
</evidence>
<evidence type="ECO:0000313" key="5">
    <source>
        <dbReference type="EMBL" id="RLJ64734.1"/>
    </source>
</evidence>
<dbReference type="GO" id="GO:0016757">
    <property type="term" value="F:glycosyltransferase activity"/>
    <property type="evidence" value="ECO:0007669"/>
    <property type="project" value="InterPro"/>
</dbReference>
<proteinExistence type="predicted"/>
<keyword evidence="1" id="KW-0677">Repeat</keyword>
<dbReference type="PROSITE" id="PS50293">
    <property type="entry name" value="TPR_REGION"/>
    <property type="match status" value="3"/>
</dbReference>
<dbReference type="PANTHER" id="PTHR44943">
    <property type="entry name" value="CELLULOSE SYNTHASE OPERON PROTEIN C"/>
    <property type="match status" value="1"/>
</dbReference>
<dbReference type="Proteomes" id="UP000268908">
    <property type="component" value="Unassembled WGS sequence"/>
</dbReference>
<dbReference type="InterPro" id="IPR011990">
    <property type="entry name" value="TPR-like_helical_dom_sf"/>
</dbReference>
<dbReference type="OrthoDB" id="9814129at2"/>
<organism evidence="5 6">
    <name type="scientific">Sulfurisoma sediminicola</name>
    <dbReference type="NCBI Taxonomy" id="1381557"/>
    <lineage>
        <taxon>Bacteria</taxon>
        <taxon>Pseudomonadati</taxon>
        <taxon>Pseudomonadota</taxon>
        <taxon>Betaproteobacteria</taxon>
        <taxon>Nitrosomonadales</taxon>
        <taxon>Sterolibacteriaceae</taxon>
        <taxon>Sulfurisoma</taxon>
    </lineage>
</organism>
<dbReference type="SMART" id="SM00028">
    <property type="entry name" value="TPR"/>
    <property type="match status" value="10"/>
</dbReference>
<dbReference type="GO" id="GO:0042802">
    <property type="term" value="F:identical protein binding"/>
    <property type="evidence" value="ECO:0007669"/>
    <property type="project" value="InterPro"/>
</dbReference>
<dbReference type="EMBL" id="RCCI01000005">
    <property type="protein sequence ID" value="RLJ64734.1"/>
    <property type="molecule type" value="Genomic_DNA"/>
</dbReference>
<feature type="repeat" description="TPR" evidence="3">
    <location>
        <begin position="52"/>
        <end position="85"/>
    </location>
</feature>
<dbReference type="InterPro" id="IPR011717">
    <property type="entry name" value="TPR-4"/>
</dbReference>